<accession>A0AAU8LMP8</accession>
<feature type="signal peptide" evidence="1">
    <location>
        <begin position="1"/>
        <end position="22"/>
    </location>
</feature>
<dbReference type="InterPro" id="IPR009003">
    <property type="entry name" value="Peptidase_S1_PA"/>
</dbReference>
<evidence type="ECO:0000256" key="1">
    <source>
        <dbReference type="SAM" id="SignalP"/>
    </source>
</evidence>
<name>A0AAU8LMP8_PSESX</name>
<dbReference type="Pfam" id="PF13365">
    <property type="entry name" value="Trypsin_2"/>
    <property type="match status" value="1"/>
</dbReference>
<keyword evidence="1" id="KW-0732">Signal</keyword>
<gene>
    <name evidence="2" type="ORF">N011_08875</name>
</gene>
<sequence>MSLKKNLYLGLLSACVSGIALAQPGDYGDGIAAFAPSVLLENKDGRFNHWNGVGRMESLENRMCTAVLIDTRTDAHADAPAYVLSSGHCTYVHPSQAATDLEIEGHVEFNYFKDIPPGKRPVYPLKKIHWSSMRGVDLALLELQAPLSRLLKDGITPMKLSGVTAQTGSEVLSVSAPLAPNGHTLRLSACEVDAVVNIIEHPYAWNANLRNRCEDVLPGSSGSPLIDRHTNTIIGIMGTGTRGATEQSRCFADSPCEVSDGKATWSADTTYASPIDVLHACFVDGVFERSLPACRLQTDAQVTLPNPYYQKHMIRLERDAQGAVIAPRWDMKFTINTSQFKFKTTRNPSQCREPDGYRSSRDARTAHINSVIGTEPGLYSLCIVGHNGNEGDLPGVLENAFIHSVELVDSGATPAPDVTVTQLDTGKYQVTFTRSLPTHASHAFKFGAPDSTDCADPNGYKTAYYNFNVSTRLLPATLCTVAKDASGQASEPRVDSLTAPKTDN</sequence>
<dbReference type="EMBL" id="CP159362">
    <property type="protein sequence ID" value="XCN69379.1"/>
    <property type="molecule type" value="Genomic_DNA"/>
</dbReference>
<protein>
    <submittedName>
        <fullName evidence="2">Trypsin-like peptidase domain-containing protein</fullName>
    </submittedName>
</protein>
<dbReference type="SUPFAM" id="SSF50494">
    <property type="entry name" value="Trypsin-like serine proteases"/>
    <property type="match status" value="1"/>
</dbReference>
<reference evidence="2" key="2">
    <citation type="submission" date="2024-07" db="EMBL/GenBank/DDBJ databases">
        <title>A complete genome sequence for Pseudomonas syringae CC1417.</title>
        <authorList>
            <person name="Baltrus D.A."/>
        </authorList>
    </citation>
    <scope>NUCLEOTIDE SEQUENCE</scope>
    <source>
        <strain evidence="2">CC1417</strain>
    </source>
</reference>
<feature type="chain" id="PRO_5043448380" evidence="1">
    <location>
        <begin position="23"/>
        <end position="504"/>
    </location>
</feature>
<evidence type="ECO:0000313" key="2">
    <source>
        <dbReference type="EMBL" id="XCN69379.1"/>
    </source>
</evidence>
<proteinExistence type="predicted"/>
<dbReference type="AlphaFoldDB" id="A0AAU8LMP8"/>
<dbReference type="RefSeq" id="WP_024694610.1">
    <property type="nucleotide sequence ID" value="NZ_CP159362.1"/>
</dbReference>
<reference evidence="2" key="1">
    <citation type="journal article" date="2014" name="Genome Announc.">
        <title>Draft Genome Sequences of a Phylogenetically Diverse Suite of Pseudomonas syringae Strains from Multiple Source Populations.</title>
        <authorList>
            <person name="Baltrus D.A."/>
            <person name="Yourstone S."/>
            <person name="Lind A."/>
            <person name="Guilbaud C."/>
            <person name="Sands D.C."/>
            <person name="Jones C.D."/>
            <person name="Morris C.E."/>
            <person name="Dangl J.L."/>
        </authorList>
    </citation>
    <scope>NUCLEOTIDE SEQUENCE</scope>
    <source>
        <strain evidence="2">CC1417</strain>
    </source>
</reference>
<organism evidence="2">
    <name type="scientific">Pseudomonas syringae CC1417</name>
    <dbReference type="NCBI Taxonomy" id="1357272"/>
    <lineage>
        <taxon>Bacteria</taxon>
        <taxon>Pseudomonadati</taxon>
        <taxon>Pseudomonadota</taxon>
        <taxon>Gammaproteobacteria</taxon>
        <taxon>Pseudomonadales</taxon>
        <taxon>Pseudomonadaceae</taxon>
        <taxon>Pseudomonas</taxon>
        <taxon>Pseudomonas syringae</taxon>
    </lineage>
</organism>